<keyword evidence="9 13" id="KW-0648">Protein biosynthesis</keyword>
<dbReference type="EMBL" id="HBGS01045587">
    <property type="protein sequence ID" value="CAD9458198.1"/>
    <property type="molecule type" value="Transcribed_RNA"/>
</dbReference>
<evidence type="ECO:0000259" key="16">
    <source>
        <dbReference type="SMART" id="SM01016"/>
    </source>
</evidence>
<evidence type="ECO:0000256" key="5">
    <source>
        <dbReference type="ARBA" id="ARBA00022490"/>
    </source>
</evidence>
<keyword evidence="5" id="KW-0963">Cytoplasm</keyword>
<dbReference type="SUPFAM" id="SSF52374">
    <property type="entry name" value="Nucleotidylyl transferase"/>
    <property type="match status" value="1"/>
</dbReference>
<dbReference type="InterPro" id="IPR036695">
    <property type="entry name" value="Arg-tRNA-synth_N_sf"/>
</dbReference>
<proteinExistence type="inferred from homology"/>
<evidence type="ECO:0000256" key="12">
    <source>
        <dbReference type="ARBA" id="ARBA00049339"/>
    </source>
</evidence>
<evidence type="ECO:0000256" key="14">
    <source>
        <dbReference type="SAM" id="MobiDB-lite"/>
    </source>
</evidence>
<dbReference type="SMART" id="SM01016">
    <property type="entry name" value="Arg_tRNA_synt_N"/>
    <property type="match status" value="1"/>
</dbReference>
<dbReference type="GO" id="GO:0006420">
    <property type="term" value="P:arginyl-tRNA aminoacylation"/>
    <property type="evidence" value="ECO:0007669"/>
    <property type="project" value="InterPro"/>
</dbReference>
<dbReference type="Pfam" id="PF05746">
    <property type="entry name" value="DALR_1"/>
    <property type="match status" value="1"/>
</dbReference>
<evidence type="ECO:0000256" key="10">
    <source>
        <dbReference type="ARBA" id="ARBA00023146"/>
    </source>
</evidence>
<comment type="subunit">
    <text evidence="3">Monomer.</text>
</comment>
<dbReference type="SMART" id="SM00836">
    <property type="entry name" value="DALR_1"/>
    <property type="match status" value="1"/>
</dbReference>
<dbReference type="PRINTS" id="PR01038">
    <property type="entry name" value="TRNASYNTHARG"/>
</dbReference>
<accession>A0A7S2DLN2</accession>
<dbReference type="PANTHER" id="PTHR11956">
    <property type="entry name" value="ARGINYL-TRNA SYNTHETASE"/>
    <property type="match status" value="1"/>
</dbReference>
<dbReference type="InterPro" id="IPR001278">
    <property type="entry name" value="Arg-tRNA-ligase"/>
</dbReference>
<dbReference type="SUPFAM" id="SSF55190">
    <property type="entry name" value="Arginyl-tRNA synthetase (ArgRS), N-terminal 'additional' domain"/>
    <property type="match status" value="1"/>
</dbReference>
<sequence length="650" mass="71704">MIARGWAWRCLPQLRSAQPRFLSMSTTAPPPVSQKIETLVNIPEWISGRVQNALVESFGPDYENTNTMLGQATKPEFGDYQCNVALPLAKPLGLKPREIAQRLIDTLDISAYCEAPEIAGPGFINLRLRREFMSAQLGTMLKDSDRLGVPLTSKVEKIIVDFSSPNIAKEMHVGHLRSTIIGDTLSRVLAFMGHDVKRLNHVGDWGTQFGMLITHLTDTENVANGEEEQALDIGDLVGFYKQAKARYDEDEEFAARSRKAVVELQGGNPESLAAWTTLCEISRVEFAKIYDVLGVEVEERGESFYNPLLPGMIEDLGELKETLDNGALCVMLEGFDSRDGGAQPLIVRKGDGGFMYASTDLAAIRQRVTEEKADRVLYVTDIGQSTHFEQVFQVARRAGFVPSSVKLEHVPFGLVQGEDGKKFKTRAGDTVKLKDLLDEAVSMASKDIRGRSEATSEEAGETAAAAGETADSSGGGGGVANTDYLDDSAAELAKTIGIGAVKYADLSLNRESNYRFSYNKMLALNGNTAPYMLYAYARIQGIRRRSSESLDVDITDAPIILEHDAERALARQLLRFPEVLQRLERDLYPNQLCDFLFETSQKFNQFYENCPVINAETDELRASRTALCATTAQLLQKSLELLGIGVVDRL</sequence>
<reference evidence="17" key="1">
    <citation type="submission" date="2021-01" db="EMBL/GenBank/DDBJ databases">
        <authorList>
            <person name="Corre E."/>
            <person name="Pelletier E."/>
            <person name="Niang G."/>
            <person name="Scheremetjew M."/>
            <person name="Finn R."/>
            <person name="Kale V."/>
            <person name="Holt S."/>
            <person name="Cochrane G."/>
            <person name="Meng A."/>
            <person name="Brown T."/>
            <person name="Cohen L."/>
        </authorList>
    </citation>
    <scope>NUCLEOTIDE SEQUENCE</scope>
    <source>
        <strain evidence="17">CCMP1381</strain>
    </source>
</reference>
<protein>
    <recommendedName>
        <fullName evidence="4">arginine--tRNA ligase</fullName>
        <ecNumber evidence="4">6.1.1.19</ecNumber>
    </recommendedName>
    <alternativeName>
        <fullName evidence="11">Arginyl-tRNA synthetase</fullName>
    </alternativeName>
</protein>
<dbReference type="AlphaFoldDB" id="A0A7S2DLN2"/>
<organism evidence="17">
    <name type="scientific">Octactis speculum</name>
    <dbReference type="NCBI Taxonomy" id="3111310"/>
    <lineage>
        <taxon>Eukaryota</taxon>
        <taxon>Sar</taxon>
        <taxon>Stramenopiles</taxon>
        <taxon>Ochrophyta</taxon>
        <taxon>Dictyochophyceae</taxon>
        <taxon>Dictyochales</taxon>
        <taxon>Dictyochaceae</taxon>
        <taxon>Octactis</taxon>
    </lineage>
</organism>
<dbReference type="EC" id="6.1.1.19" evidence="4"/>
<dbReference type="GO" id="GO:0004814">
    <property type="term" value="F:arginine-tRNA ligase activity"/>
    <property type="evidence" value="ECO:0007669"/>
    <property type="project" value="UniProtKB-EC"/>
</dbReference>
<dbReference type="GO" id="GO:0005737">
    <property type="term" value="C:cytoplasm"/>
    <property type="evidence" value="ECO:0007669"/>
    <property type="project" value="UniProtKB-SubCell"/>
</dbReference>
<dbReference type="PROSITE" id="PS00178">
    <property type="entry name" value="AA_TRNA_LIGASE_I"/>
    <property type="match status" value="1"/>
</dbReference>
<dbReference type="PANTHER" id="PTHR11956:SF5">
    <property type="entry name" value="ARGININE--TRNA LIGASE, CYTOPLASMIC"/>
    <property type="match status" value="1"/>
</dbReference>
<dbReference type="FunFam" id="3.40.50.620:FF:000116">
    <property type="entry name" value="Arginine--tRNA ligase"/>
    <property type="match status" value="1"/>
</dbReference>
<comment type="catalytic activity">
    <reaction evidence="12">
        <text>tRNA(Arg) + L-arginine + ATP = L-arginyl-tRNA(Arg) + AMP + diphosphate</text>
        <dbReference type="Rhea" id="RHEA:20301"/>
        <dbReference type="Rhea" id="RHEA-COMP:9658"/>
        <dbReference type="Rhea" id="RHEA-COMP:9673"/>
        <dbReference type="ChEBI" id="CHEBI:30616"/>
        <dbReference type="ChEBI" id="CHEBI:32682"/>
        <dbReference type="ChEBI" id="CHEBI:33019"/>
        <dbReference type="ChEBI" id="CHEBI:78442"/>
        <dbReference type="ChEBI" id="CHEBI:78513"/>
        <dbReference type="ChEBI" id="CHEBI:456215"/>
        <dbReference type="EC" id="6.1.1.19"/>
    </reaction>
</comment>
<keyword evidence="10 13" id="KW-0030">Aminoacyl-tRNA synthetase</keyword>
<dbReference type="Pfam" id="PF00750">
    <property type="entry name" value="tRNA-synt_1d"/>
    <property type="match status" value="1"/>
</dbReference>
<dbReference type="FunFam" id="1.10.730.10:FF:000006">
    <property type="entry name" value="Arginyl-tRNA synthetase 2, mitochondrial"/>
    <property type="match status" value="1"/>
</dbReference>
<evidence type="ECO:0000256" key="1">
    <source>
        <dbReference type="ARBA" id="ARBA00004496"/>
    </source>
</evidence>
<dbReference type="CDD" id="cd00671">
    <property type="entry name" value="ArgRS_core"/>
    <property type="match status" value="1"/>
</dbReference>
<evidence type="ECO:0000256" key="6">
    <source>
        <dbReference type="ARBA" id="ARBA00022598"/>
    </source>
</evidence>
<feature type="region of interest" description="Disordered" evidence="14">
    <location>
        <begin position="447"/>
        <end position="478"/>
    </location>
</feature>
<dbReference type="SUPFAM" id="SSF47323">
    <property type="entry name" value="Anticodon-binding domain of a subclass of class I aminoacyl-tRNA synthetases"/>
    <property type="match status" value="1"/>
</dbReference>
<evidence type="ECO:0000256" key="4">
    <source>
        <dbReference type="ARBA" id="ARBA00012837"/>
    </source>
</evidence>
<evidence type="ECO:0000313" key="17">
    <source>
        <dbReference type="EMBL" id="CAD9458198.1"/>
    </source>
</evidence>
<dbReference type="InterPro" id="IPR014729">
    <property type="entry name" value="Rossmann-like_a/b/a_fold"/>
</dbReference>
<feature type="domain" description="Arginyl tRNA synthetase N-terminal" evidence="16">
    <location>
        <begin position="44"/>
        <end position="128"/>
    </location>
</feature>
<gene>
    <name evidence="17" type="ORF">DSPE1174_LOCUS23587</name>
</gene>
<dbReference type="Gene3D" id="3.40.50.620">
    <property type="entry name" value="HUPs"/>
    <property type="match status" value="1"/>
</dbReference>
<dbReference type="NCBIfam" id="TIGR00456">
    <property type="entry name" value="argS"/>
    <property type="match status" value="1"/>
</dbReference>
<evidence type="ECO:0000259" key="15">
    <source>
        <dbReference type="SMART" id="SM00836"/>
    </source>
</evidence>
<keyword evidence="8 13" id="KW-0067">ATP-binding</keyword>
<comment type="similarity">
    <text evidence="2 13">Belongs to the class-I aminoacyl-tRNA synthetase family.</text>
</comment>
<dbReference type="InterPro" id="IPR001412">
    <property type="entry name" value="aa-tRNA-synth_I_CS"/>
</dbReference>
<dbReference type="InterPro" id="IPR008909">
    <property type="entry name" value="DALR_anticod-bd"/>
</dbReference>
<dbReference type="HAMAP" id="MF_00123">
    <property type="entry name" value="Arg_tRNA_synth"/>
    <property type="match status" value="1"/>
</dbReference>
<feature type="domain" description="DALR anticodon binding" evidence="15">
    <location>
        <begin position="532"/>
        <end position="650"/>
    </location>
</feature>
<comment type="subcellular location">
    <subcellularLocation>
        <location evidence="1">Cytoplasm</location>
    </subcellularLocation>
</comment>
<dbReference type="GO" id="GO:0005524">
    <property type="term" value="F:ATP binding"/>
    <property type="evidence" value="ECO:0007669"/>
    <property type="project" value="UniProtKB-KW"/>
</dbReference>
<evidence type="ECO:0000256" key="9">
    <source>
        <dbReference type="ARBA" id="ARBA00022917"/>
    </source>
</evidence>
<dbReference type="InterPro" id="IPR035684">
    <property type="entry name" value="ArgRS_core"/>
</dbReference>
<dbReference type="InterPro" id="IPR009080">
    <property type="entry name" value="tRNAsynth_Ia_anticodon-bd"/>
</dbReference>
<dbReference type="Gene3D" id="3.30.1360.70">
    <property type="entry name" value="Arginyl tRNA synthetase N-terminal domain"/>
    <property type="match status" value="1"/>
</dbReference>
<evidence type="ECO:0000256" key="11">
    <source>
        <dbReference type="ARBA" id="ARBA00033033"/>
    </source>
</evidence>
<feature type="compositionally biased region" description="Low complexity" evidence="14">
    <location>
        <begin position="461"/>
        <end position="472"/>
    </location>
</feature>
<dbReference type="Pfam" id="PF03485">
    <property type="entry name" value="Arg_tRNA_synt_N"/>
    <property type="match status" value="1"/>
</dbReference>
<evidence type="ECO:0000256" key="3">
    <source>
        <dbReference type="ARBA" id="ARBA00011245"/>
    </source>
</evidence>
<evidence type="ECO:0000256" key="2">
    <source>
        <dbReference type="ARBA" id="ARBA00005594"/>
    </source>
</evidence>
<keyword evidence="6 13" id="KW-0436">Ligase</keyword>
<evidence type="ECO:0000256" key="13">
    <source>
        <dbReference type="RuleBase" id="RU363038"/>
    </source>
</evidence>
<dbReference type="InterPro" id="IPR005148">
    <property type="entry name" value="Arg-tRNA-synth_N"/>
</dbReference>
<evidence type="ECO:0000256" key="7">
    <source>
        <dbReference type="ARBA" id="ARBA00022741"/>
    </source>
</evidence>
<dbReference type="Gene3D" id="1.10.730.10">
    <property type="entry name" value="Isoleucyl-tRNA Synthetase, Domain 1"/>
    <property type="match status" value="1"/>
</dbReference>
<evidence type="ECO:0000256" key="8">
    <source>
        <dbReference type="ARBA" id="ARBA00022840"/>
    </source>
</evidence>
<keyword evidence="7 13" id="KW-0547">Nucleotide-binding</keyword>
<name>A0A7S2DLN2_9STRA</name>